<evidence type="ECO:0000256" key="7">
    <source>
        <dbReference type="ARBA" id="ARBA00023080"/>
    </source>
</evidence>
<proteinExistence type="inferred from homology"/>
<sequence>MRTFVMATHNQHKLKELQRILEPLNIHVVSADLPEVEETGTTFEENAALKARSACVATGLPSVADDSGLEVDALGGAPGVYSARYAGENATDRERIEKLLGELLNVQAKDRTARFVSAVCCAFPDGSELMVRGTCEGMIAHEPRGEDGFGYDPVFLVGDKTFAELTGAEKDAVSHRGVALRKLTEELRKRGEGQ</sequence>
<dbReference type="GO" id="GO:0046872">
    <property type="term" value="F:metal ion binding"/>
    <property type="evidence" value="ECO:0007669"/>
    <property type="project" value="UniProtKB-KW"/>
</dbReference>
<dbReference type="Pfam" id="PF01725">
    <property type="entry name" value="Ham1p_like"/>
    <property type="match status" value="1"/>
</dbReference>
<dbReference type="InterPro" id="IPR020922">
    <property type="entry name" value="dITP/XTP_pyrophosphatase"/>
</dbReference>
<dbReference type="GO" id="GO:0009117">
    <property type="term" value="P:nucleotide metabolic process"/>
    <property type="evidence" value="ECO:0007669"/>
    <property type="project" value="UniProtKB-KW"/>
</dbReference>
<evidence type="ECO:0000256" key="10">
    <source>
        <dbReference type="HAMAP-Rule" id="MF_01405"/>
    </source>
</evidence>
<dbReference type="GO" id="GO:0036222">
    <property type="term" value="F:XTP diphosphatase activity"/>
    <property type="evidence" value="ECO:0007669"/>
    <property type="project" value="UniProtKB-UniRule"/>
</dbReference>
<dbReference type="GO" id="GO:0036220">
    <property type="term" value="F:ITP diphosphatase activity"/>
    <property type="evidence" value="ECO:0007669"/>
    <property type="project" value="UniProtKB-UniRule"/>
</dbReference>
<dbReference type="PANTHER" id="PTHR11067:SF9">
    <property type="entry name" value="INOSINE TRIPHOSPHATE PYROPHOSPHATASE"/>
    <property type="match status" value="1"/>
</dbReference>
<feature type="binding site" evidence="10">
    <location>
        <position position="37"/>
    </location>
    <ligand>
        <name>Mg(2+)</name>
        <dbReference type="ChEBI" id="CHEBI:18420"/>
    </ligand>
</feature>
<dbReference type="EMBL" id="QLYR01000001">
    <property type="protein sequence ID" value="RAQ30209.1"/>
    <property type="molecule type" value="Genomic_DNA"/>
</dbReference>
<evidence type="ECO:0000256" key="2">
    <source>
        <dbReference type="ARBA" id="ARBA00011738"/>
    </source>
</evidence>
<evidence type="ECO:0000313" key="13">
    <source>
        <dbReference type="Proteomes" id="UP000249377"/>
    </source>
</evidence>
<feature type="binding site" evidence="10">
    <location>
        <begin position="8"/>
        <end position="13"/>
    </location>
    <ligand>
        <name>substrate</name>
    </ligand>
</feature>
<feature type="binding site" evidence="10">
    <location>
        <begin position="175"/>
        <end position="176"/>
    </location>
    <ligand>
        <name>substrate</name>
    </ligand>
</feature>
<dbReference type="CDD" id="cd00515">
    <property type="entry name" value="HAM1"/>
    <property type="match status" value="1"/>
</dbReference>
<comment type="function">
    <text evidence="10">Pyrophosphatase that catalyzes the hydrolysis of nucleoside triphosphates to their monophosphate derivatives, with a high preference for the non-canonical purine nucleotides XTP (xanthosine triphosphate), dITP (deoxyinosine triphosphate) and ITP. Seems to function as a house-cleaning enzyme that removes non-canonical purine nucleotides from the nucleotide pool, thus preventing their incorporation into DNA/RNA and avoiding chromosomal lesions.</text>
</comment>
<dbReference type="GO" id="GO:0035870">
    <property type="term" value="F:dITP diphosphatase activity"/>
    <property type="evidence" value="ECO:0007669"/>
    <property type="project" value="UniProtKB-UniRule"/>
</dbReference>
<evidence type="ECO:0000313" key="12">
    <source>
        <dbReference type="EMBL" id="RAQ30209.1"/>
    </source>
</evidence>
<dbReference type="FunFam" id="3.90.950.10:FF:000001">
    <property type="entry name" value="dITP/XTP pyrophosphatase"/>
    <property type="match status" value="1"/>
</dbReference>
<dbReference type="HAMAP" id="MF_01405">
    <property type="entry name" value="Non_canon_purine_NTPase"/>
    <property type="match status" value="1"/>
</dbReference>
<keyword evidence="13" id="KW-1185">Reference proteome</keyword>
<keyword evidence="4 10" id="KW-0547">Nucleotide-binding</keyword>
<dbReference type="Proteomes" id="UP000249377">
    <property type="component" value="Unassembled WGS sequence"/>
</dbReference>
<dbReference type="NCBIfam" id="NF011397">
    <property type="entry name" value="PRK14822.1"/>
    <property type="match status" value="1"/>
</dbReference>
<reference evidence="12 13" key="1">
    <citation type="submission" date="2018-06" db="EMBL/GenBank/DDBJ databases">
        <title>Noncontiguous genome sequence of Ruminococcaceae bacterium ASD2818.</title>
        <authorList>
            <person name="Chaplin A.V."/>
            <person name="Sokolova S.R."/>
            <person name="Kochetkova T.O."/>
            <person name="Goltsov A.Y."/>
            <person name="Trofimov D.Y."/>
            <person name="Efimov B.A."/>
        </authorList>
    </citation>
    <scope>NUCLEOTIDE SEQUENCE [LARGE SCALE GENOMIC DNA]</scope>
    <source>
        <strain evidence="12 13">ASD2818</strain>
    </source>
</reference>
<dbReference type="NCBIfam" id="TIGR00042">
    <property type="entry name" value="RdgB/HAM1 family non-canonical purine NTP pyrophosphatase"/>
    <property type="match status" value="1"/>
</dbReference>
<dbReference type="EC" id="3.6.1.66" evidence="10"/>
<gene>
    <name evidence="12" type="ORF">DPQ25_01495</name>
</gene>
<comment type="catalytic activity">
    <reaction evidence="9 10">
        <text>XTP + H2O = XMP + diphosphate + H(+)</text>
        <dbReference type="Rhea" id="RHEA:28610"/>
        <dbReference type="ChEBI" id="CHEBI:15377"/>
        <dbReference type="ChEBI" id="CHEBI:15378"/>
        <dbReference type="ChEBI" id="CHEBI:33019"/>
        <dbReference type="ChEBI" id="CHEBI:57464"/>
        <dbReference type="ChEBI" id="CHEBI:61314"/>
        <dbReference type="EC" id="3.6.1.66"/>
    </reaction>
</comment>
<comment type="catalytic activity">
    <reaction evidence="10">
        <text>ITP + H2O = IMP + diphosphate + H(+)</text>
        <dbReference type="Rhea" id="RHEA:29399"/>
        <dbReference type="ChEBI" id="CHEBI:15377"/>
        <dbReference type="ChEBI" id="CHEBI:15378"/>
        <dbReference type="ChEBI" id="CHEBI:33019"/>
        <dbReference type="ChEBI" id="CHEBI:58053"/>
        <dbReference type="ChEBI" id="CHEBI:61402"/>
        <dbReference type="EC" id="3.6.1.66"/>
    </reaction>
</comment>
<dbReference type="SUPFAM" id="SSF52972">
    <property type="entry name" value="ITPase-like"/>
    <property type="match status" value="1"/>
</dbReference>
<organism evidence="12 13">
    <name type="scientific">Hydrogeniiclostridium mannosilyticum</name>
    <dbReference type="NCBI Taxonomy" id="2764322"/>
    <lineage>
        <taxon>Bacteria</taxon>
        <taxon>Bacillati</taxon>
        <taxon>Bacillota</taxon>
        <taxon>Clostridia</taxon>
        <taxon>Eubacteriales</taxon>
        <taxon>Acutalibacteraceae</taxon>
        <taxon>Hydrogeniiclostridium</taxon>
    </lineage>
</organism>
<name>A0A328UFS1_9FIRM</name>
<dbReference type="GO" id="GO:0017111">
    <property type="term" value="F:ribonucleoside triphosphate phosphatase activity"/>
    <property type="evidence" value="ECO:0007669"/>
    <property type="project" value="InterPro"/>
</dbReference>
<feature type="binding site" evidence="10">
    <location>
        <position position="67"/>
    </location>
    <ligand>
        <name>substrate</name>
    </ligand>
</feature>
<dbReference type="GO" id="GO:0009146">
    <property type="term" value="P:purine nucleoside triphosphate catabolic process"/>
    <property type="evidence" value="ECO:0007669"/>
    <property type="project" value="UniProtKB-UniRule"/>
</dbReference>
<dbReference type="InterPro" id="IPR002637">
    <property type="entry name" value="RdgB/HAM1"/>
</dbReference>
<comment type="catalytic activity">
    <reaction evidence="8 10">
        <text>dITP + H2O = dIMP + diphosphate + H(+)</text>
        <dbReference type="Rhea" id="RHEA:28342"/>
        <dbReference type="ChEBI" id="CHEBI:15377"/>
        <dbReference type="ChEBI" id="CHEBI:15378"/>
        <dbReference type="ChEBI" id="CHEBI:33019"/>
        <dbReference type="ChEBI" id="CHEBI:61194"/>
        <dbReference type="ChEBI" id="CHEBI:61382"/>
        <dbReference type="EC" id="3.6.1.66"/>
    </reaction>
</comment>
<evidence type="ECO:0000256" key="6">
    <source>
        <dbReference type="ARBA" id="ARBA00022842"/>
    </source>
</evidence>
<feature type="binding site" evidence="10">
    <location>
        <position position="66"/>
    </location>
    <ligand>
        <name>Mg(2+)</name>
        <dbReference type="ChEBI" id="CHEBI:18420"/>
    </ligand>
</feature>
<comment type="similarity">
    <text evidence="1 10 11">Belongs to the HAM1 NTPase family.</text>
</comment>
<dbReference type="Gene3D" id="3.90.950.10">
    <property type="match status" value="1"/>
</dbReference>
<evidence type="ECO:0000256" key="8">
    <source>
        <dbReference type="ARBA" id="ARBA00051875"/>
    </source>
</evidence>
<feature type="active site" description="Proton acceptor" evidence="10">
    <location>
        <position position="66"/>
    </location>
</feature>
<feature type="binding site" evidence="10">
    <location>
        <begin position="149"/>
        <end position="152"/>
    </location>
    <ligand>
        <name>substrate</name>
    </ligand>
</feature>
<feature type="binding site" evidence="10">
    <location>
        <position position="170"/>
    </location>
    <ligand>
        <name>substrate</name>
    </ligand>
</feature>
<evidence type="ECO:0000256" key="4">
    <source>
        <dbReference type="ARBA" id="ARBA00022741"/>
    </source>
</evidence>
<comment type="caution">
    <text evidence="12">The sequence shown here is derived from an EMBL/GenBank/DDBJ whole genome shotgun (WGS) entry which is preliminary data.</text>
</comment>
<evidence type="ECO:0000256" key="9">
    <source>
        <dbReference type="ARBA" id="ARBA00052017"/>
    </source>
</evidence>
<dbReference type="AlphaFoldDB" id="A0A328UFS1"/>
<comment type="cofactor">
    <cofactor evidence="10">
        <name>Mg(2+)</name>
        <dbReference type="ChEBI" id="CHEBI:18420"/>
    </cofactor>
    <text evidence="10">Binds 1 Mg(2+) ion per subunit.</text>
</comment>
<keyword evidence="6 10" id="KW-0460">Magnesium</keyword>
<comment type="subunit">
    <text evidence="2 10">Homodimer.</text>
</comment>
<evidence type="ECO:0000256" key="3">
    <source>
        <dbReference type="ARBA" id="ARBA00022723"/>
    </source>
</evidence>
<evidence type="ECO:0000256" key="5">
    <source>
        <dbReference type="ARBA" id="ARBA00022801"/>
    </source>
</evidence>
<protein>
    <recommendedName>
        <fullName evidence="10">dITP/XTP pyrophosphatase</fullName>
        <ecNumber evidence="10">3.6.1.66</ecNumber>
    </recommendedName>
    <alternativeName>
        <fullName evidence="10">Non-canonical purine NTP pyrophosphatase</fullName>
    </alternativeName>
    <alternativeName>
        <fullName evidence="10">Non-standard purine NTP pyrophosphatase</fullName>
    </alternativeName>
    <alternativeName>
        <fullName evidence="10">Nucleoside-triphosphate diphosphatase</fullName>
    </alternativeName>
    <alternativeName>
        <fullName evidence="10">Nucleoside-triphosphate pyrophosphatase</fullName>
        <shortName evidence="10">NTPase</shortName>
    </alternativeName>
</protein>
<accession>A0A328UFS1</accession>
<keyword evidence="5 10" id="KW-0378">Hydrolase</keyword>
<keyword evidence="3 10" id="KW-0479">Metal-binding</keyword>
<dbReference type="PANTHER" id="PTHR11067">
    <property type="entry name" value="INOSINE TRIPHOSPHATE PYROPHOSPHATASE/HAM1 PROTEIN"/>
    <property type="match status" value="1"/>
</dbReference>
<dbReference type="InterPro" id="IPR029001">
    <property type="entry name" value="ITPase-like_fam"/>
</dbReference>
<evidence type="ECO:0000256" key="1">
    <source>
        <dbReference type="ARBA" id="ARBA00008023"/>
    </source>
</evidence>
<dbReference type="GO" id="GO:0000166">
    <property type="term" value="F:nucleotide binding"/>
    <property type="evidence" value="ECO:0007669"/>
    <property type="project" value="UniProtKB-KW"/>
</dbReference>
<dbReference type="GO" id="GO:0005829">
    <property type="term" value="C:cytosol"/>
    <property type="evidence" value="ECO:0007669"/>
    <property type="project" value="TreeGrafter"/>
</dbReference>
<dbReference type="RefSeq" id="WP_112331406.1">
    <property type="nucleotide sequence ID" value="NZ_QLYR01000001.1"/>
</dbReference>
<keyword evidence="7 10" id="KW-0546">Nucleotide metabolism</keyword>
<evidence type="ECO:0000256" key="11">
    <source>
        <dbReference type="RuleBase" id="RU003781"/>
    </source>
</evidence>